<dbReference type="Pfam" id="PF13340">
    <property type="entry name" value="DUF4096"/>
    <property type="match status" value="1"/>
</dbReference>
<feature type="domain" description="Insertion element IS402-like" evidence="2">
    <location>
        <begin position="6"/>
        <end position="76"/>
    </location>
</feature>
<dbReference type="AlphaFoldDB" id="A0A8J3KNI4"/>
<dbReference type="PANTHER" id="PTHR46637:SF1">
    <property type="entry name" value="BLL5188 PROTEIN"/>
    <property type="match status" value="1"/>
</dbReference>
<dbReference type="PANTHER" id="PTHR46637">
    <property type="entry name" value="TIS1421-TRANSPOSASE PROTEIN A"/>
    <property type="match status" value="1"/>
</dbReference>
<dbReference type="NCBIfam" id="NF033580">
    <property type="entry name" value="transpos_IS5_3"/>
    <property type="match status" value="1"/>
</dbReference>
<evidence type="ECO:0000313" key="3">
    <source>
        <dbReference type="EMBL" id="GIG03097.1"/>
    </source>
</evidence>
<evidence type="ECO:0000259" key="2">
    <source>
        <dbReference type="Pfam" id="PF13340"/>
    </source>
</evidence>
<dbReference type="Proteomes" id="UP000659904">
    <property type="component" value="Unassembled WGS sequence"/>
</dbReference>
<dbReference type="InterPro" id="IPR025161">
    <property type="entry name" value="IS402-like_dom"/>
</dbReference>
<reference evidence="3 4" key="1">
    <citation type="submission" date="2021-01" db="EMBL/GenBank/DDBJ databases">
        <title>Whole genome shotgun sequence of Catellatospora citrea NBRC 14495.</title>
        <authorList>
            <person name="Komaki H."/>
            <person name="Tamura T."/>
        </authorList>
    </citation>
    <scope>NUCLEOTIDE SEQUENCE [LARGE SCALE GENOMIC DNA]</scope>
    <source>
        <strain evidence="3 4">NBRC 14495</strain>
    </source>
</reference>
<gene>
    <name evidence="3" type="ORF">Cci01nite_81900</name>
</gene>
<name>A0A8J3KNI4_9ACTN</name>
<accession>A0A8J3KNI4</accession>
<evidence type="ECO:0000313" key="4">
    <source>
        <dbReference type="Proteomes" id="UP000659904"/>
    </source>
</evidence>
<proteinExistence type="predicted"/>
<protein>
    <submittedName>
        <fullName evidence="3">Transposase</fullName>
    </submittedName>
</protein>
<keyword evidence="4" id="KW-1185">Reference proteome</keyword>
<sequence length="131" mass="14361">MAGGDLSNAEWAVLTPLLPARPTHGGQRLDHRQVVNAICWIKRTGSPWRDLPERYGPSKTAYQRFRRRAADAAWAMLKKQVIALAEADIDWDALIDYTIVRVHQHAAGARKGGSTVSNRGHARASDVPAAG</sequence>
<feature type="region of interest" description="Disordered" evidence="1">
    <location>
        <begin position="108"/>
        <end position="131"/>
    </location>
</feature>
<dbReference type="InterPro" id="IPR052909">
    <property type="entry name" value="Transposase_6_like"/>
</dbReference>
<dbReference type="EMBL" id="BONH01000070">
    <property type="protein sequence ID" value="GIG03097.1"/>
    <property type="molecule type" value="Genomic_DNA"/>
</dbReference>
<comment type="caution">
    <text evidence="3">The sequence shown here is derived from an EMBL/GenBank/DDBJ whole genome shotgun (WGS) entry which is preliminary data.</text>
</comment>
<evidence type="ECO:0000256" key="1">
    <source>
        <dbReference type="SAM" id="MobiDB-lite"/>
    </source>
</evidence>
<organism evidence="3 4">
    <name type="scientific">Catellatospora citrea</name>
    <dbReference type="NCBI Taxonomy" id="53366"/>
    <lineage>
        <taxon>Bacteria</taxon>
        <taxon>Bacillati</taxon>
        <taxon>Actinomycetota</taxon>
        <taxon>Actinomycetes</taxon>
        <taxon>Micromonosporales</taxon>
        <taxon>Micromonosporaceae</taxon>
        <taxon>Catellatospora</taxon>
    </lineage>
</organism>